<accession>X7EGS5</accession>
<dbReference type="RefSeq" id="WP_037260984.1">
    <property type="nucleotide sequence ID" value="NZ_JALZ01000007.1"/>
</dbReference>
<dbReference type="InterPro" id="IPR024467">
    <property type="entry name" value="Xre/MbcA/ParS-like_toxin-bd"/>
</dbReference>
<keyword evidence="3" id="KW-1185">Reference proteome</keyword>
<reference evidence="2 3" key="1">
    <citation type="submission" date="2014-01" db="EMBL/GenBank/DDBJ databases">
        <title>Roseivivax halodurans JCM 10272 Genome Sequencing.</title>
        <authorList>
            <person name="Lai Q."/>
            <person name="Li G."/>
            <person name="Shao Z."/>
        </authorList>
    </citation>
    <scope>NUCLEOTIDE SEQUENCE [LARGE SCALE GENOMIC DNA]</scope>
    <source>
        <strain evidence="2 3">JCM 10272</strain>
    </source>
</reference>
<evidence type="ECO:0000313" key="2">
    <source>
        <dbReference type="EMBL" id="ETX15080.1"/>
    </source>
</evidence>
<sequence length="69" mass="7811">MHESSTESRRKLIELLEAKVGRERAREFLHTPNPILGWQKPAEILDADHLGLMRMTVLVTSMGRESVAA</sequence>
<comment type="caution">
    <text evidence="2">The sequence shown here is derived from an EMBL/GenBank/DDBJ whole genome shotgun (WGS) entry which is preliminary data.</text>
</comment>
<dbReference type="Proteomes" id="UP000022447">
    <property type="component" value="Unassembled WGS sequence"/>
</dbReference>
<feature type="domain" description="Antitoxin Xre/MbcA/ParS-like toxin-binding" evidence="1">
    <location>
        <begin position="21"/>
        <end position="47"/>
    </location>
</feature>
<dbReference type="OrthoDB" id="7868183at2"/>
<dbReference type="EMBL" id="JALZ01000007">
    <property type="protein sequence ID" value="ETX15080.1"/>
    <property type="molecule type" value="Genomic_DNA"/>
</dbReference>
<gene>
    <name evidence="2" type="ORF">OCH239_19110</name>
</gene>
<evidence type="ECO:0000259" key="1">
    <source>
        <dbReference type="Pfam" id="PF09722"/>
    </source>
</evidence>
<dbReference type="eggNOG" id="ENOG5032MD5">
    <property type="taxonomic scope" value="Bacteria"/>
</dbReference>
<proteinExistence type="predicted"/>
<protein>
    <recommendedName>
        <fullName evidence="1">Antitoxin Xre/MbcA/ParS-like toxin-binding domain-containing protein</fullName>
    </recommendedName>
</protein>
<name>X7EGS5_9RHOB</name>
<dbReference type="AlphaFoldDB" id="X7EGS5"/>
<organism evidence="2 3">
    <name type="scientific">Roseivivax halodurans JCM 10272</name>
    <dbReference type="NCBI Taxonomy" id="1449350"/>
    <lineage>
        <taxon>Bacteria</taxon>
        <taxon>Pseudomonadati</taxon>
        <taxon>Pseudomonadota</taxon>
        <taxon>Alphaproteobacteria</taxon>
        <taxon>Rhodobacterales</taxon>
        <taxon>Roseobacteraceae</taxon>
        <taxon>Roseivivax</taxon>
    </lineage>
</organism>
<dbReference type="Pfam" id="PF09722">
    <property type="entry name" value="Xre_MbcA_ParS_C"/>
    <property type="match status" value="1"/>
</dbReference>
<evidence type="ECO:0000313" key="3">
    <source>
        <dbReference type="Proteomes" id="UP000022447"/>
    </source>
</evidence>